<evidence type="ECO:0000313" key="9">
    <source>
        <dbReference type="Proteomes" id="UP000230821"/>
    </source>
</evidence>
<evidence type="ECO:0000256" key="4">
    <source>
        <dbReference type="ARBA" id="ARBA00023163"/>
    </source>
</evidence>
<dbReference type="Gene3D" id="1.10.8.60">
    <property type="match status" value="1"/>
</dbReference>
<dbReference type="EMBL" id="PDSK01000126">
    <property type="protein sequence ID" value="PIE31873.1"/>
    <property type="molecule type" value="Genomic_DNA"/>
</dbReference>
<dbReference type="InterPro" id="IPR011006">
    <property type="entry name" value="CheY-like_superfamily"/>
</dbReference>
<keyword evidence="2" id="KW-0067">ATP-binding</keyword>
<evidence type="ECO:0000313" key="8">
    <source>
        <dbReference type="EMBL" id="PIE31873.1"/>
    </source>
</evidence>
<evidence type="ECO:0000256" key="1">
    <source>
        <dbReference type="ARBA" id="ARBA00022741"/>
    </source>
</evidence>
<name>A0A2G6K882_9BACT</name>
<dbReference type="SUPFAM" id="SSF46689">
    <property type="entry name" value="Homeodomain-like"/>
    <property type="match status" value="1"/>
</dbReference>
<dbReference type="GO" id="GO:0005524">
    <property type="term" value="F:ATP binding"/>
    <property type="evidence" value="ECO:0007669"/>
    <property type="project" value="UniProtKB-KW"/>
</dbReference>
<feature type="domain" description="Sigma-54 factor interaction" evidence="6">
    <location>
        <begin position="160"/>
        <end position="389"/>
    </location>
</feature>
<dbReference type="PROSITE" id="PS50045">
    <property type="entry name" value="SIGMA54_INTERACT_4"/>
    <property type="match status" value="1"/>
</dbReference>
<keyword evidence="4" id="KW-0804">Transcription</keyword>
<dbReference type="Gene3D" id="3.40.50.2300">
    <property type="match status" value="1"/>
</dbReference>
<dbReference type="PROSITE" id="PS50110">
    <property type="entry name" value="RESPONSE_REGULATORY"/>
    <property type="match status" value="1"/>
</dbReference>
<dbReference type="GO" id="GO:0043565">
    <property type="term" value="F:sequence-specific DNA binding"/>
    <property type="evidence" value="ECO:0007669"/>
    <property type="project" value="InterPro"/>
</dbReference>
<dbReference type="InterPro" id="IPR002078">
    <property type="entry name" value="Sigma_54_int"/>
</dbReference>
<dbReference type="Pfam" id="PF00158">
    <property type="entry name" value="Sigma54_activat"/>
    <property type="match status" value="1"/>
</dbReference>
<dbReference type="Pfam" id="PF00072">
    <property type="entry name" value="Response_reg"/>
    <property type="match status" value="1"/>
</dbReference>
<feature type="domain" description="Response regulatory" evidence="7">
    <location>
        <begin position="23"/>
        <end position="137"/>
    </location>
</feature>
<dbReference type="PRINTS" id="PR01590">
    <property type="entry name" value="HTHFIS"/>
</dbReference>
<dbReference type="AlphaFoldDB" id="A0A2G6K882"/>
<accession>A0A2G6K882</accession>
<dbReference type="Gene3D" id="1.10.10.60">
    <property type="entry name" value="Homeodomain-like"/>
    <property type="match status" value="1"/>
</dbReference>
<dbReference type="GO" id="GO:0000160">
    <property type="term" value="P:phosphorelay signal transduction system"/>
    <property type="evidence" value="ECO:0007669"/>
    <property type="project" value="InterPro"/>
</dbReference>
<dbReference type="InterPro" id="IPR001789">
    <property type="entry name" value="Sig_transdc_resp-reg_receiver"/>
</dbReference>
<evidence type="ECO:0000259" key="7">
    <source>
        <dbReference type="PROSITE" id="PS50110"/>
    </source>
</evidence>
<dbReference type="Pfam" id="PF02954">
    <property type="entry name" value="HTH_8"/>
    <property type="match status" value="1"/>
</dbReference>
<feature type="modified residue" description="4-aspartylphosphate" evidence="5">
    <location>
        <position position="72"/>
    </location>
</feature>
<reference evidence="8 9" key="1">
    <citation type="submission" date="2017-10" db="EMBL/GenBank/DDBJ databases">
        <title>Novel microbial diversity and functional potential in the marine mammal oral microbiome.</title>
        <authorList>
            <person name="Dudek N.K."/>
            <person name="Sun C.L."/>
            <person name="Burstein D."/>
            <person name="Kantor R.S."/>
            <person name="Aliaga Goltsman D.S."/>
            <person name="Bik E.M."/>
            <person name="Thomas B.C."/>
            <person name="Banfield J.F."/>
            <person name="Relman D.A."/>
        </authorList>
    </citation>
    <scope>NUCLEOTIDE SEQUENCE [LARGE SCALE GENOMIC DNA]</scope>
    <source>
        <strain evidence="8">DOLJORAL78_47_16</strain>
    </source>
</reference>
<dbReference type="InterPro" id="IPR025944">
    <property type="entry name" value="Sigma_54_int_dom_CS"/>
</dbReference>
<protein>
    <submittedName>
        <fullName evidence="8">Sigma-54-dependent Fis family transcriptional regulator</fullName>
    </submittedName>
</protein>
<evidence type="ECO:0000256" key="3">
    <source>
        <dbReference type="ARBA" id="ARBA00023015"/>
    </source>
</evidence>
<dbReference type="InterPro" id="IPR009057">
    <property type="entry name" value="Homeodomain-like_sf"/>
</dbReference>
<dbReference type="PANTHER" id="PTHR32071:SF119">
    <property type="entry name" value="SIGMA L-DEPENDENT TRANSCRIPTIONAL REGULATOR YPLP-RELATED"/>
    <property type="match status" value="1"/>
</dbReference>
<sequence>MCVVCANILQRLCKKFTLIMKNTVLVIDDKVKLCKSLVKNFVQSDYQSVYATNRKEALGLFSTHHIHAVLLDIMLGEEDGIEILKELLVLQPHVPVIMITGYSSIDTAVQSIKLGAFDYVTKPLDFDRLLEIVEKAIRMARPNEKNPSVKGGGGESSSRIITQNSTVLKLCSKAKKLAATNLPILICGENGTGKEVIADFIHAHSPKSAQKMLKINCAAFPETLLDNELFGHEKGAYTGADSPFKGIFERADARSLFLDEIGDMPLTIQAKLLRTLQTHEIRRLGGENTITVDIRFIAATNRDLEQLIEEQKFRRDLFYRLNTAMLSLPSLRERKEDIPLLVDFFLTEYARVNPTSAETVSADVLERFLEYDWPGNVRELKNTINYSAAISSTSSIDIEDLPPNFLQPTRTIGSGNIREDMEMKLIVKMLQKASYNKKKAAELLNMSRRTLYNKLEKYRIQIPR</sequence>
<dbReference type="PANTHER" id="PTHR32071">
    <property type="entry name" value="TRANSCRIPTIONAL REGULATORY PROTEIN"/>
    <property type="match status" value="1"/>
</dbReference>
<evidence type="ECO:0000259" key="6">
    <source>
        <dbReference type="PROSITE" id="PS50045"/>
    </source>
</evidence>
<dbReference type="GO" id="GO:0006355">
    <property type="term" value="P:regulation of DNA-templated transcription"/>
    <property type="evidence" value="ECO:0007669"/>
    <property type="project" value="InterPro"/>
</dbReference>
<dbReference type="PROSITE" id="PS00688">
    <property type="entry name" value="SIGMA54_INTERACT_3"/>
    <property type="match status" value="1"/>
</dbReference>
<gene>
    <name evidence="8" type="ORF">CSA56_17160</name>
</gene>
<dbReference type="SUPFAM" id="SSF52172">
    <property type="entry name" value="CheY-like"/>
    <property type="match status" value="1"/>
</dbReference>
<comment type="caution">
    <text evidence="8">The sequence shown here is derived from an EMBL/GenBank/DDBJ whole genome shotgun (WGS) entry which is preliminary data.</text>
</comment>
<dbReference type="Proteomes" id="UP000230821">
    <property type="component" value="Unassembled WGS sequence"/>
</dbReference>
<keyword evidence="1" id="KW-0547">Nucleotide-binding</keyword>
<dbReference type="InterPro" id="IPR003593">
    <property type="entry name" value="AAA+_ATPase"/>
</dbReference>
<dbReference type="InterPro" id="IPR058031">
    <property type="entry name" value="AAA_lid_NorR"/>
</dbReference>
<keyword evidence="5" id="KW-0597">Phosphoprotein</keyword>
<organism evidence="8 9">
    <name type="scientific">candidate division KSB3 bacterium</name>
    <dbReference type="NCBI Taxonomy" id="2044937"/>
    <lineage>
        <taxon>Bacteria</taxon>
        <taxon>candidate division KSB3</taxon>
    </lineage>
</organism>
<dbReference type="SUPFAM" id="SSF52540">
    <property type="entry name" value="P-loop containing nucleoside triphosphate hydrolases"/>
    <property type="match status" value="1"/>
</dbReference>
<dbReference type="Gene3D" id="3.40.50.300">
    <property type="entry name" value="P-loop containing nucleotide triphosphate hydrolases"/>
    <property type="match status" value="1"/>
</dbReference>
<dbReference type="SMART" id="SM00382">
    <property type="entry name" value="AAA"/>
    <property type="match status" value="1"/>
</dbReference>
<dbReference type="InterPro" id="IPR002197">
    <property type="entry name" value="HTH_Fis"/>
</dbReference>
<dbReference type="CDD" id="cd00009">
    <property type="entry name" value="AAA"/>
    <property type="match status" value="1"/>
</dbReference>
<evidence type="ECO:0000256" key="2">
    <source>
        <dbReference type="ARBA" id="ARBA00022840"/>
    </source>
</evidence>
<evidence type="ECO:0000256" key="5">
    <source>
        <dbReference type="PROSITE-ProRule" id="PRU00169"/>
    </source>
</evidence>
<dbReference type="SMART" id="SM00448">
    <property type="entry name" value="REC"/>
    <property type="match status" value="1"/>
</dbReference>
<keyword evidence="3" id="KW-0805">Transcription regulation</keyword>
<dbReference type="InterPro" id="IPR027417">
    <property type="entry name" value="P-loop_NTPase"/>
</dbReference>
<dbReference type="Pfam" id="PF25601">
    <property type="entry name" value="AAA_lid_14"/>
    <property type="match status" value="1"/>
</dbReference>
<proteinExistence type="predicted"/>
<dbReference type="FunFam" id="3.40.50.300:FF:000006">
    <property type="entry name" value="DNA-binding transcriptional regulator NtrC"/>
    <property type="match status" value="1"/>
</dbReference>